<dbReference type="EMBL" id="GBRH01242362">
    <property type="protein sequence ID" value="JAD55533.1"/>
    <property type="molecule type" value="Transcribed_RNA"/>
</dbReference>
<organism evidence="1">
    <name type="scientific">Arundo donax</name>
    <name type="common">Giant reed</name>
    <name type="synonym">Donax arundinaceus</name>
    <dbReference type="NCBI Taxonomy" id="35708"/>
    <lineage>
        <taxon>Eukaryota</taxon>
        <taxon>Viridiplantae</taxon>
        <taxon>Streptophyta</taxon>
        <taxon>Embryophyta</taxon>
        <taxon>Tracheophyta</taxon>
        <taxon>Spermatophyta</taxon>
        <taxon>Magnoliopsida</taxon>
        <taxon>Liliopsida</taxon>
        <taxon>Poales</taxon>
        <taxon>Poaceae</taxon>
        <taxon>PACMAD clade</taxon>
        <taxon>Arundinoideae</taxon>
        <taxon>Arundineae</taxon>
        <taxon>Arundo</taxon>
    </lineage>
</organism>
<name>A0A0A9B082_ARUDO</name>
<proteinExistence type="predicted"/>
<accession>A0A0A9B082</accession>
<reference evidence="1" key="2">
    <citation type="journal article" date="2015" name="Data Brief">
        <title>Shoot transcriptome of the giant reed, Arundo donax.</title>
        <authorList>
            <person name="Barrero R.A."/>
            <person name="Guerrero F.D."/>
            <person name="Moolhuijzen P."/>
            <person name="Goolsby J.A."/>
            <person name="Tidwell J."/>
            <person name="Bellgard S.E."/>
            <person name="Bellgard M.I."/>
        </authorList>
    </citation>
    <scope>NUCLEOTIDE SEQUENCE</scope>
    <source>
        <tissue evidence="1">Shoot tissue taken approximately 20 cm above the soil surface</tissue>
    </source>
</reference>
<protein>
    <submittedName>
        <fullName evidence="1">Uncharacterized protein</fullName>
    </submittedName>
</protein>
<evidence type="ECO:0000313" key="1">
    <source>
        <dbReference type="EMBL" id="JAD55533.1"/>
    </source>
</evidence>
<reference evidence="1" key="1">
    <citation type="submission" date="2014-09" db="EMBL/GenBank/DDBJ databases">
        <authorList>
            <person name="Magalhaes I.L.F."/>
            <person name="Oliveira U."/>
            <person name="Santos F.R."/>
            <person name="Vidigal T.H.D.A."/>
            <person name="Brescovit A.D."/>
            <person name="Santos A.J."/>
        </authorList>
    </citation>
    <scope>NUCLEOTIDE SEQUENCE</scope>
    <source>
        <tissue evidence="1">Shoot tissue taken approximately 20 cm above the soil surface</tissue>
    </source>
</reference>
<sequence length="14" mass="1678">MSREKWTAIQNSKV</sequence>